<protein>
    <submittedName>
        <fullName evidence="7">Peptidase, S41 family</fullName>
        <ecNumber evidence="7">3.4.21.-</ecNumber>
    </submittedName>
</protein>
<dbReference type="GO" id="GO:0008236">
    <property type="term" value="F:serine-type peptidase activity"/>
    <property type="evidence" value="ECO:0007669"/>
    <property type="project" value="UniProtKB-KW"/>
</dbReference>
<dbReference type="InterPro" id="IPR020992">
    <property type="entry name" value="Tail_Prtase_C"/>
</dbReference>
<dbReference type="SUPFAM" id="SSF50156">
    <property type="entry name" value="PDZ domain-like"/>
    <property type="match status" value="1"/>
</dbReference>
<evidence type="ECO:0000256" key="1">
    <source>
        <dbReference type="ARBA" id="ARBA00009179"/>
    </source>
</evidence>
<dbReference type="InterPro" id="IPR005151">
    <property type="entry name" value="Tail-specific_protease"/>
</dbReference>
<dbReference type="FunFam" id="3.90.226.10:FF:000090">
    <property type="entry name" value="Tail-specific protease"/>
    <property type="match status" value="1"/>
</dbReference>
<evidence type="ECO:0000259" key="6">
    <source>
        <dbReference type="PROSITE" id="PS50106"/>
    </source>
</evidence>
<dbReference type="RefSeq" id="WP_003009080.1">
    <property type="nucleotide sequence ID" value="NZ_GG668632.1"/>
</dbReference>
<comment type="caution">
    <text evidence="7">The sequence shown here is derived from an EMBL/GenBank/DDBJ whole genome shotgun (WGS) entry which is preliminary data.</text>
</comment>
<dbReference type="NCBIfam" id="TIGR00225">
    <property type="entry name" value="prc"/>
    <property type="match status" value="1"/>
</dbReference>
<evidence type="ECO:0000313" key="8">
    <source>
        <dbReference type="Proteomes" id="UP000006241"/>
    </source>
</evidence>
<dbReference type="Pfam" id="PF11818">
    <property type="entry name" value="DUF3340"/>
    <property type="match status" value="1"/>
</dbReference>
<dbReference type="PROSITE" id="PS50106">
    <property type="entry name" value="PDZ"/>
    <property type="match status" value="1"/>
</dbReference>
<dbReference type="PANTHER" id="PTHR32060:SF22">
    <property type="entry name" value="CARBOXYL-TERMINAL-PROCESSING PEPTIDASE 3, CHLOROPLASTIC"/>
    <property type="match status" value="1"/>
</dbReference>
<dbReference type="AlphaFoldDB" id="C2G0Z0"/>
<comment type="similarity">
    <text evidence="1 5">Belongs to the peptidase S41A family.</text>
</comment>
<dbReference type="CDD" id="cd07560">
    <property type="entry name" value="Peptidase_S41_CPP"/>
    <property type="match status" value="1"/>
</dbReference>
<dbReference type="InterPro" id="IPR036034">
    <property type="entry name" value="PDZ_sf"/>
</dbReference>
<dbReference type="CDD" id="cd06782">
    <property type="entry name" value="cpPDZ_CPP-like"/>
    <property type="match status" value="1"/>
</dbReference>
<dbReference type="GO" id="GO:0030288">
    <property type="term" value="C:outer membrane-bounded periplasmic space"/>
    <property type="evidence" value="ECO:0007669"/>
    <property type="project" value="TreeGrafter"/>
</dbReference>
<dbReference type="PANTHER" id="PTHR32060">
    <property type="entry name" value="TAIL-SPECIFIC PROTEASE"/>
    <property type="match status" value="1"/>
</dbReference>
<dbReference type="InterPro" id="IPR029045">
    <property type="entry name" value="ClpP/crotonase-like_dom_sf"/>
</dbReference>
<dbReference type="Proteomes" id="UP000006241">
    <property type="component" value="Unassembled WGS sequence"/>
</dbReference>
<proteinExistence type="inferred from homology"/>
<evidence type="ECO:0000256" key="2">
    <source>
        <dbReference type="ARBA" id="ARBA00022670"/>
    </source>
</evidence>
<evidence type="ECO:0000313" key="7">
    <source>
        <dbReference type="EMBL" id="EEI91220.1"/>
    </source>
</evidence>
<dbReference type="InterPro" id="IPR001478">
    <property type="entry name" value="PDZ"/>
</dbReference>
<dbReference type="EMBL" id="ACHB01000071">
    <property type="protein sequence ID" value="EEI91220.1"/>
    <property type="molecule type" value="Genomic_DNA"/>
</dbReference>
<reference evidence="7 8" key="1">
    <citation type="submission" date="2009-01" db="EMBL/GenBank/DDBJ databases">
        <authorList>
            <person name="Qin X."/>
            <person name="Bachman B."/>
            <person name="Battles P."/>
            <person name="Bell A."/>
            <person name="Bess C."/>
            <person name="Bickham C."/>
            <person name="Chaboub L."/>
            <person name="Chen D."/>
            <person name="Coyle M."/>
            <person name="Deiros D.R."/>
            <person name="Dinh H."/>
            <person name="Forbes L."/>
            <person name="Fowler G."/>
            <person name="Francisco L."/>
            <person name="Fu Q."/>
            <person name="Gubbala S."/>
            <person name="Hale W."/>
            <person name="Han Y."/>
            <person name="Hemphill L."/>
            <person name="Highlander S.K."/>
            <person name="Hirani K."/>
            <person name="Hogues M."/>
            <person name="Jackson L."/>
            <person name="Jakkamsetti A."/>
            <person name="Javaid M."/>
            <person name="Jiang H."/>
            <person name="Korchina V."/>
            <person name="Kovar C."/>
            <person name="Lara F."/>
            <person name="Lee S."/>
            <person name="Mata R."/>
            <person name="Mathew T."/>
            <person name="Moen C."/>
            <person name="Morales K."/>
            <person name="Munidasa M."/>
            <person name="Nazareth L."/>
            <person name="Ngo R."/>
            <person name="Nguyen L."/>
            <person name="Okwuonu G."/>
            <person name="Ongeri F."/>
            <person name="Patil S."/>
            <person name="Petrosino J."/>
            <person name="Pham C."/>
            <person name="Pham P."/>
            <person name="Pu L.-L."/>
            <person name="Puazo M."/>
            <person name="Raj R."/>
            <person name="Reid J."/>
            <person name="Rouhana J."/>
            <person name="Saada N."/>
            <person name="Shang Y."/>
            <person name="Simmons D."/>
            <person name="Thornton R."/>
            <person name="Warren J."/>
            <person name="Weissenberger G."/>
            <person name="Zhang J."/>
            <person name="Zhang L."/>
            <person name="Zhou C."/>
            <person name="Zhu D."/>
            <person name="Muzny D."/>
            <person name="Worley K."/>
            <person name="Gibbs R."/>
        </authorList>
    </citation>
    <scope>NUCLEOTIDE SEQUENCE [LARGE SCALE GENOMIC DNA]</scope>
    <source>
        <strain evidence="7 8">ATCC 33300</strain>
    </source>
</reference>
<organism evidence="7 8">
    <name type="scientific">Sphingobacterium spiritivorum ATCC 33300</name>
    <dbReference type="NCBI Taxonomy" id="525372"/>
    <lineage>
        <taxon>Bacteria</taxon>
        <taxon>Pseudomonadati</taxon>
        <taxon>Bacteroidota</taxon>
        <taxon>Sphingobacteriia</taxon>
        <taxon>Sphingobacteriales</taxon>
        <taxon>Sphingobacteriaceae</taxon>
        <taxon>Sphingobacterium</taxon>
    </lineage>
</organism>
<name>C2G0Z0_SPHSI</name>
<dbReference type="SMART" id="SM00245">
    <property type="entry name" value="TSPc"/>
    <property type="match status" value="1"/>
</dbReference>
<dbReference type="EC" id="3.4.21.-" evidence="7"/>
<dbReference type="Pfam" id="PF00595">
    <property type="entry name" value="PDZ"/>
    <property type="match status" value="1"/>
</dbReference>
<dbReference type="GO" id="GO:0007165">
    <property type="term" value="P:signal transduction"/>
    <property type="evidence" value="ECO:0007669"/>
    <property type="project" value="TreeGrafter"/>
</dbReference>
<evidence type="ECO:0000256" key="5">
    <source>
        <dbReference type="RuleBase" id="RU004404"/>
    </source>
</evidence>
<dbReference type="GO" id="GO:0004175">
    <property type="term" value="F:endopeptidase activity"/>
    <property type="evidence" value="ECO:0007669"/>
    <property type="project" value="TreeGrafter"/>
</dbReference>
<gene>
    <name evidence="7" type="primary">prc</name>
    <name evidence="7" type="ORF">HMPREF0765_3246</name>
</gene>
<dbReference type="SUPFAM" id="SSF52096">
    <property type="entry name" value="ClpP/crotonase"/>
    <property type="match status" value="1"/>
</dbReference>
<feature type="domain" description="PDZ" evidence="6">
    <location>
        <begin position="34"/>
        <end position="71"/>
    </location>
</feature>
<sequence length="488" mass="54314">MSALTDAVDPHTTYYNPSFAQAFNEGMSNTFEGIGARLMIDNEAVTISEVLPGGPAFRDKSLHMNDKIIGVAQGEKGEFEDIIGWRLDAAVAKIKGPKGTIVRLKIIPAGQEMTAQPKIVSLKREKIVVEEESAKKEIKMVKGDDGKTYKIGVINLPKFYIDFDAYRKRDPNYKSTTRDVRLILDTLKQEKVDAVILDLRSNGGGSLQEAIELTGLFIDKGPVVQVRDTRNRIEVDNDEEAGMAWSGPFGVIINRFSASASEIFAGAIQDYGRGLILGSQSYGKGTVQSAVDMSRFISATSRLLLKAEGEKDPDTPNGAPEFGQINITMGKFYRINGSSTQHKGVSPDITFPTQFSAEKFGESSEPAALPWDQIKSTNFKKVANLDDVVKKLETIHKARMEKSQEYKFLLEDIDAFNKLDSVPKVTLNEAKLKKEREANKVKNRNRINEELKLHGKPVWKEGEPQPKIDFDYVMDESANIMVDFLKHK</sequence>
<keyword evidence="3 5" id="KW-0378">Hydrolase</keyword>
<accession>C2G0Z0</accession>
<dbReference type="Gene3D" id="3.90.226.10">
    <property type="entry name" value="2-enoyl-CoA Hydratase, Chain A, domain 1"/>
    <property type="match status" value="1"/>
</dbReference>
<keyword evidence="2 5" id="KW-0645">Protease</keyword>
<dbReference type="InterPro" id="IPR004447">
    <property type="entry name" value="Peptidase_S41A"/>
</dbReference>
<dbReference type="HOGENOM" id="CLU_640841_0_0_10"/>
<dbReference type="SMART" id="SM00228">
    <property type="entry name" value="PDZ"/>
    <property type="match status" value="1"/>
</dbReference>
<dbReference type="GO" id="GO:0006508">
    <property type="term" value="P:proteolysis"/>
    <property type="evidence" value="ECO:0007669"/>
    <property type="project" value="UniProtKB-KW"/>
</dbReference>
<evidence type="ECO:0000256" key="3">
    <source>
        <dbReference type="ARBA" id="ARBA00022801"/>
    </source>
</evidence>
<keyword evidence="4 5" id="KW-0720">Serine protease</keyword>
<evidence type="ECO:0000256" key="4">
    <source>
        <dbReference type="ARBA" id="ARBA00022825"/>
    </source>
</evidence>
<dbReference type="Pfam" id="PF03572">
    <property type="entry name" value="Peptidase_S41"/>
    <property type="match status" value="1"/>
</dbReference>
<dbReference type="Gene3D" id="2.30.42.10">
    <property type="match status" value="1"/>
</dbReference>